<sequence>MLKKVDPTNNVLVSYLQYIDTTVLTWVLHEDEEREKSKKSKKTVGGSLEKVAKVEKKKKISVVEEVSQILTSMVDTPRIEASPSTEMIPSKTGVFRRIKIKRKSQMVKKTQLSHQGVTVREIPAPVSPLSKIQRAEDLAKFLKKSQRLEEVEQVPETPEITLQEEAKTSSPIVTKPLERSSLPQVTSTTDSPTFQLIMDQPFTTIFSTQSTDPPHPSSPTDETMDADAETDDEGFGGTFEALHFDQAEEDFPDHMLMTMKQFKILNSKLHSILQSQADVESGGITSMEVDSLMKVNQNDISTENRINSLRSDFVKDLKDLKLVTKERHVLFIQEVKKVREDVNLQIRELREDMTKEMNPQLTTLSAKEEQNFGELVRLLKELQDLSSKSVSPIVSQEFLSQKFSHFEAILHKNLSPLLRISSLLPNVTEAPPAFTGVQGGEKIDKSKAAEQTKTSEDAKVVGKLYPSKVVTKLSIISAGSVTSTVITTIPLPKPSSKGVVIGKQADVSSSKKLVLSNVEDKGKGILIEKTKEEKKVEVAADVERMRQVISIKRDVIFEGKFENLKYTVARASGKLQEFTVADFPLMNTYYLINIALMLKDKSFSFLQDTEPDVFSLGCKHIKIFLKNYIECLAQTDVELAVVKGIDITAPVSPSKKQNELKNYEDGEICLKPLGIVLAGKDKAGRAKRFLFQTCEVERCTNSQYTNLIVRINHCKKNSEGDKKEIKKVISWYMEI</sequence>
<reference evidence="2" key="1">
    <citation type="submission" date="2023-04" db="EMBL/GenBank/DDBJ databases">
        <authorList>
            <person name="Vijverberg K."/>
            <person name="Xiong W."/>
            <person name="Schranz E."/>
        </authorList>
    </citation>
    <scope>NUCLEOTIDE SEQUENCE</scope>
</reference>
<feature type="region of interest" description="Disordered" evidence="1">
    <location>
        <begin position="205"/>
        <end position="228"/>
    </location>
</feature>
<dbReference type="Proteomes" id="UP001177003">
    <property type="component" value="Chromosome 0"/>
</dbReference>
<proteinExistence type="predicted"/>
<accession>A0AA35V759</accession>
<dbReference type="AlphaFoldDB" id="A0AA35V759"/>
<protein>
    <submittedName>
        <fullName evidence="2">Uncharacterized protein</fullName>
    </submittedName>
</protein>
<name>A0AA35V759_LACSI</name>
<evidence type="ECO:0000313" key="2">
    <source>
        <dbReference type="EMBL" id="CAI9263199.1"/>
    </source>
</evidence>
<organism evidence="2 3">
    <name type="scientific">Lactuca saligna</name>
    <name type="common">Willowleaf lettuce</name>
    <dbReference type="NCBI Taxonomy" id="75948"/>
    <lineage>
        <taxon>Eukaryota</taxon>
        <taxon>Viridiplantae</taxon>
        <taxon>Streptophyta</taxon>
        <taxon>Embryophyta</taxon>
        <taxon>Tracheophyta</taxon>
        <taxon>Spermatophyta</taxon>
        <taxon>Magnoliopsida</taxon>
        <taxon>eudicotyledons</taxon>
        <taxon>Gunneridae</taxon>
        <taxon>Pentapetalae</taxon>
        <taxon>asterids</taxon>
        <taxon>campanulids</taxon>
        <taxon>Asterales</taxon>
        <taxon>Asteraceae</taxon>
        <taxon>Cichorioideae</taxon>
        <taxon>Cichorieae</taxon>
        <taxon>Lactucinae</taxon>
        <taxon>Lactuca</taxon>
    </lineage>
</organism>
<dbReference type="EMBL" id="OX465086">
    <property type="protein sequence ID" value="CAI9263199.1"/>
    <property type="molecule type" value="Genomic_DNA"/>
</dbReference>
<evidence type="ECO:0000256" key="1">
    <source>
        <dbReference type="SAM" id="MobiDB-lite"/>
    </source>
</evidence>
<evidence type="ECO:0000313" key="3">
    <source>
        <dbReference type="Proteomes" id="UP001177003"/>
    </source>
</evidence>
<keyword evidence="3" id="KW-1185">Reference proteome</keyword>
<gene>
    <name evidence="2" type="ORF">LSALG_LOCUS3899</name>
</gene>